<dbReference type="InterPro" id="IPR038530">
    <property type="entry name" value="NiFe-hyd_HybE_sf"/>
</dbReference>
<evidence type="ECO:0000313" key="1">
    <source>
        <dbReference type="EMBL" id="AWI73926.1"/>
    </source>
</evidence>
<dbReference type="NCBIfam" id="TIGR03993">
    <property type="entry name" value="hydrog_HybE"/>
    <property type="match status" value="1"/>
</dbReference>
<keyword evidence="1" id="KW-0371">Homeobox</keyword>
<protein>
    <submittedName>
        <fullName evidence="1">Hydrogenase maturation factor HoxT/HybE</fullName>
    </submittedName>
</protein>
<dbReference type="InterPro" id="IPR023994">
    <property type="entry name" value="NiFe-hyd_HybE"/>
</dbReference>
<dbReference type="RefSeq" id="WP_108947634.1">
    <property type="nucleotide sequence ID" value="NZ_CP022187.1"/>
</dbReference>
<keyword evidence="2" id="KW-1185">Reference proteome</keyword>
<dbReference type="Proteomes" id="UP000244930">
    <property type="component" value="Chromosome"/>
</dbReference>
<dbReference type="EMBL" id="CP022187">
    <property type="protein sequence ID" value="AWI73926.1"/>
    <property type="molecule type" value="Genomic_DNA"/>
</dbReference>
<dbReference type="GO" id="GO:0003677">
    <property type="term" value="F:DNA binding"/>
    <property type="evidence" value="ECO:0007669"/>
    <property type="project" value="UniProtKB-KW"/>
</dbReference>
<reference evidence="1 2" key="1">
    <citation type="submission" date="2017-06" db="EMBL/GenBank/DDBJ databases">
        <title>Azoarcus.</title>
        <authorList>
            <person name="Woo J.-H."/>
            <person name="Kim H.-S."/>
        </authorList>
    </citation>
    <scope>NUCLEOTIDE SEQUENCE [LARGE SCALE GENOMIC DNA]</scope>
    <source>
        <strain evidence="1 2">TSPY31</strain>
    </source>
</reference>
<name>A0A2U8GLV2_9RHOO</name>
<dbReference type="Pfam" id="PF11939">
    <property type="entry name" value="NiFe-hyd_HybE"/>
    <property type="match status" value="1"/>
</dbReference>
<dbReference type="AlphaFoldDB" id="A0A2U8GLV2"/>
<organism evidence="1 2">
    <name type="scientific">Parazoarcus communis</name>
    <dbReference type="NCBI Taxonomy" id="41977"/>
    <lineage>
        <taxon>Bacteria</taxon>
        <taxon>Pseudomonadati</taxon>
        <taxon>Pseudomonadota</taxon>
        <taxon>Betaproteobacteria</taxon>
        <taxon>Rhodocyclales</taxon>
        <taxon>Zoogloeaceae</taxon>
        <taxon>Parazoarcus</taxon>
    </lineage>
</organism>
<dbReference type="KEGG" id="acom:CEW83_00730"/>
<gene>
    <name evidence="1" type="ORF">CEW83_00730</name>
</gene>
<proteinExistence type="predicted"/>
<evidence type="ECO:0000313" key="2">
    <source>
        <dbReference type="Proteomes" id="UP000244930"/>
    </source>
</evidence>
<dbReference type="Gene3D" id="3.30.1460.40">
    <property type="entry name" value="[NiFe]-hydrogenase assembly chaperone, HybE"/>
    <property type="match status" value="1"/>
</dbReference>
<sequence length="183" mass="19133">MSPTTSADRAGFAHDPAPRLRACFAAIAAGPMAGLPLCNPALEVAAIGFRPWQGEWLGALLTPWSLSLVLIPGGGGVFRPLAADERQCWTFPSGEYAFLGNSEPEIGPYQMCSLYSPVFEFESQADAEAVAHAALDALFVAADGASEADAAAEQARLQGESVAAAPVSRRDFLRGGLLLRGRG</sequence>
<accession>A0A2U8GLV2</accession>